<proteinExistence type="predicted"/>
<protein>
    <submittedName>
        <fullName evidence="2">Homeobox domain-containing protein</fullName>
    </submittedName>
</protein>
<reference evidence="2" key="1">
    <citation type="submission" date="2022-11" db="UniProtKB">
        <authorList>
            <consortium name="WormBaseParasite"/>
        </authorList>
    </citation>
    <scope>IDENTIFICATION</scope>
</reference>
<organism evidence="1 2">
    <name type="scientific">Panagrolaimus sp. PS1159</name>
    <dbReference type="NCBI Taxonomy" id="55785"/>
    <lineage>
        <taxon>Eukaryota</taxon>
        <taxon>Metazoa</taxon>
        <taxon>Ecdysozoa</taxon>
        <taxon>Nematoda</taxon>
        <taxon>Chromadorea</taxon>
        <taxon>Rhabditida</taxon>
        <taxon>Tylenchina</taxon>
        <taxon>Panagrolaimomorpha</taxon>
        <taxon>Panagrolaimoidea</taxon>
        <taxon>Panagrolaimidae</taxon>
        <taxon>Panagrolaimus</taxon>
    </lineage>
</organism>
<sequence length="192" mass="21177">MTITVSHKQQLFEQTKVASMLSESCASSSSDGAASPDTVGTLSISSFGNSSTSSSSVSPSGLKFGIDNILQPTFGKKLPNNLPSLNFGITSPSLNQPAVTPPLTASLPAWIYCTRYSDRPSSVSGPRMRKTKRKGQIEEEKRPRTAFTADQLERLKQQFLDNKYLTEKRRQELAHELGLNESQIKIWFQVCF</sequence>
<evidence type="ECO:0000313" key="2">
    <source>
        <dbReference type="WBParaSite" id="PS1159_v2.g16457.t1"/>
    </source>
</evidence>
<accession>A0AC35FG19</accession>
<dbReference type="WBParaSite" id="PS1159_v2.g16457.t1">
    <property type="protein sequence ID" value="PS1159_v2.g16457.t1"/>
    <property type="gene ID" value="PS1159_v2.g16457"/>
</dbReference>
<name>A0AC35FG19_9BILA</name>
<dbReference type="Proteomes" id="UP000887580">
    <property type="component" value="Unplaced"/>
</dbReference>
<evidence type="ECO:0000313" key="1">
    <source>
        <dbReference type="Proteomes" id="UP000887580"/>
    </source>
</evidence>